<organism evidence="3 4">
    <name type="scientific">Galendromus occidentalis</name>
    <name type="common">western predatory mite</name>
    <dbReference type="NCBI Taxonomy" id="34638"/>
    <lineage>
        <taxon>Eukaryota</taxon>
        <taxon>Metazoa</taxon>
        <taxon>Ecdysozoa</taxon>
        <taxon>Arthropoda</taxon>
        <taxon>Chelicerata</taxon>
        <taxon>Arachnida</taxon>
        <taxon>Acari</taxon>
        <taxon>Parasitiformes</taxon>
        <taxon>Mesostigmata</taxon>
        <taxon>Gamasina</taxon>
        <taxon>Phytoseioidea</taxon>
        <taxon>Phytoseiidae</taxon>
        <taxon>Typhlodrominae</taxon>
        <taxon>Galendromus</taxon>
    </lineage>
</organism>
<protein>
    <submittedName>
        <fullName evidence="4">Uncharacterized protein LOC108864818</fullName>
    </submittedName>
</protein>
<name>A0AAJ7PB29_9ACAR</name>
<dbReference type="Proteomes" id="UP000694867">
    <property type="component" value="Unplaced"/>
</dbReference>
<evidence type="ECO:0000256" key="1">
    <source>
        <dbReference type="SAM" id="Coils"/>
    </source>
</evidence>
<evidence type="ECO:0000256" key="2">
    <source>
        <dbReference type="SAM" id="MobiDB-lite"/>
    </source>
</evidence>
<feature type="compositionally biased region" description="Basic and acidic residues" evidence="2">
    <location>
        <begin position="135"/>
        <end position="148"/>
    </location>
</feature>
<dbReference type="GeneID" id="108864818"/>
<dbReference type="KEGG" id="goe:108864818"/>
<keyword evidence="1" id="KW-0175">Coiled coil</keyword>
<proteinExistence type="predicted"/>
<feature type="region of interest" description="Disordered" evidence="2">
    <location>
        <begin position="131"/>
        <end position="167"/>
    </location>
</feature>
<dbReference type="RefSeq" id="XP_018496570.1">
    <property type="nucleotide sequence ID" value="XM_018641054.1"/>
</dbReference>
<dbReference type="AlphaFoldDB" id="A0AAJ7PB29"/>
<keyword evidence="3" id="KW-1185">Reference proteome</keyword>
<evidence type="ECO:0000313" key="3">
    <source>
        <dbReference type="Proteomes" id="UP000694867"/>
    </source>
</evidence>
<sequence length="1148" mass="130234">MEALLEKASSVSGNITLYIDQIVTGKLNLADMFCTALDEAPPFQQIKRNVECLDRQGPSLLEEIELHNLTSESCRMFEAKIEFLLGQSGDSALEDRQRELKHLVKFSKVTKLKEEAKHLGEDIKSWEDQLQSANRNEEQSRGPRHPESAKSSASSDSGPHEKGLARHPLESILGEWRRLLKEKSAQHGQLEILLRTSRPAHEGESDDEGGLEMKKLEVYKLQRKLTWLDVLIKSISSSLGGKGSQRISRDDGRSLLNDLEHRIDSTKTERALAECGRRELDSAYRENKDRLQSISAIKAASEAELAEKEVKFGSLRHSESLKELEIEKLRELHWSGHEFDCLEMTLNSSLLRNHSYILRSTESILEVLGVQDRSGWHAFGYFGTVLDHIDTDPDNRSLLHPLKDLLSSFLVRDQEVGWKIRNELRKLEFCDSVRFISVGGWKASKGRPDRRPEDTASLSSFLKIREPYRKIYSDEILRSDLRKIITEELADYYVIPGDRAQALECAHRYSMVPEWDSCTFVIEDGTCSGRYPMGAASGEDPIVAYGALCAYWDSLNDRIDKLQVESDGLMGAARNYSEEILQLRRSIQEQSRAMASVQLEIQKIEATAGCLECELSELDDALIGLAEQLDCIAVALGDGKPYTLRLELLNQLERLGEVFELVRENQRRIDDQICATISALANSHVQETAQDTGEVVSKSLKYEISELESDIASMESFVAAARRDETEFAAKDGSEGHDAADRPRLPESGEQRETIEARTTLFLLRKKLGDVQEKVAAFGEMDRPQNWSDRTNYEEELEQVTRKLRDNAGVWVPDRHHEQLDGLLRKAPKPRLVSEGTMETLSRIFDVSREKNCLGKIEEDAADRVLEGFREKFLQLAPRGEIRISESFKKSIMRKTIPSIIVLLVYVDLSAEDRRQLGGGSKPKRDPLRAFNPWFPEAIAPRGRQAENEDVVSYPTTERPRAREDLNPIFDKLLKIAEIADPLVPNMNISQMGVDIQLRWMSGLSTVKRSNDVLYYDNYGPDTKAIEFNVRTKDVRVYLTYQVGTFSFFYTYSSNGSVYMDEIDVRARFAFNTKTNHTTFDTLKITDRTRLRMDLNAPGQDIFTGIVEGFFSKDVDNKILPAIKQMIQYELSLVNILAVLEKLSPGAN</sequence>
<feature type="coiled-coil region" evidence="1">
    <location>
        <begin position="573"/>
        <end position="621"/>
    </location>
</feature>
<gene>
    <name evidence="4" type="primary">LOC108864818</name>
</gene>
<evidence type="ECO:0000313" key="4">
    <source>
        <dbReference type="RefSeq" id="XP_018496570.1"/>
    </source>
</evidence>
<feature type="compositionally biased region" description="Basic and acidic residues" evidence="2">
    <location>
        <begin position="158"/>
        <end position="167"/>
    </location>
</feature>
<accession>A0AAJ7PB29</accession>
<feature type="region of interest" description="Disordered" evidence="2">
    <location>
        <begin position="728"/>
        <end position="752"/>
    </location>
</feature>
<reference evidence="4" key="1">
    <citation type="submission" date="2025-08" db="UniProtKB">
        <authorList>
            <consortium name="RefSeq"/>
        </authorList>
    </citation>
    <scope>IDENTIFICATION</scope>
</reference>